<keyword evidence="4 7" id="KW-1133">Transmembrane helix</keyword>
<name>A0ABP9G0L3_9MICC</name>
<sequence length="142" mass="15691">MTTPDTAATTDRAPEDELSENSPAVTPAGASLRAPRGSLGWQKLIRAAFHVVAITEAITWAGLLWGMHQRYIAEAAYDPVPLWGMLHGIMFVVFCAVVVVTSWTFRWKLWELAVALMAAVPPLFTIPLEVWYSRSGRVKPRG</sequence>
<gene>
    <name evidence="9" type="ORF">GCM10025790_16340</name>
</gene>
<evidence type="ECO:0000256" key="5">
    <source>
        <dbReference type="ARBA" id="ARBA00023136"/>
    </source>
</evidence>
<dbReference type="PANTHER" id="PTHR40077">
    <property type="entry name" value="MEMBRANE PROTEIN-RELATED"/>
    <property type="match status" value="1"/>
</dbReference>
<evidence type="ECO:0000256" key="1">
    <source>
        <dbReference type="ARBA" id="ARBA00004651"/>
    </source>
</evidence>
<evidence type="ECO:0000313" key="9">
    <source>
        <dbReference type="EMBL" id="GAA4920893.1"/>
    </source>
</evidence>
<dbReference type="Proteomes" id="UP001500368">
    <property type="component" value="Unassembled WGS sequence"/>
</dbReference>
<accession>A0ABP9G0L3</accession>
<feature type="transmembrane region" description="Helical" evidence="7">
    <location>
        <begin position="80"/>
        <end position="103"/>
    </location>
</feature>
<feature type="transmembrane region" description="Helical" evidence="7">
    <location>
        <begin position="109"/>
        <end position="132"/>
    </location>
</feature>
<dbReference type="PANTHER" id="PTHR40077:SF1">
    <property type="entry name" value="MEMBRANE PROTEIN"/>
    <property type="match status" value="1"/>
</dbReference>
<comment type="subcellular location">
    <subcellularLocation>
        <location evidence="1">Cell membrane</location>
        <topology evidence="1">Multi-pass membrane protein</topology>
    </subcellularLocation>
</comment>
<evidence type="ECO:0000313" key="10">
    <source>
        <dbReference type="Proteomes" id="UP001500368"/>
    </source>
</evidence>
<keyword evidence="3 7" id="KW-0812">Transmembrane</keyword>
<evidence type="ECO:0000256" key="6">
    <source>
        <dbReference type="SAM" id="MobiDB-lite"/>
    </source>
</evidence>
<evidence type="ECO:0000256" key="4">
    <source>
        <dbReference type="ARBA" id="ARBA00022989"/>
    </source>
</evidence>
<proteinExistence type="predicted"/>
<comment type="caution">
    <text evidence="9">The sequence shown here is derived from an EMBL/GenBank/DDBJ whole genome shotgun (WGS) entry which is preliminary data.</text>
</comment>
<keyword evidence="10" id="KW-1185">Reference proteome</keyword>
<feature type="region of interest" description="Disordered" evidence="6">
    <location>
        <begin position="1"/>
        <end position="30"/>
    </location>
</feature>
<keyword evidence="2" id="KW-1003">Cell membrane</keyword>
<reference evidence="10" key="1">
    <citation type="journal article" date="2019" name="Int. J. Syst. Evol. Microbiol.">
        <title>The Global Catalogue of Microorganisms (GCM) 10K type strain sequencing project: providing services to taxonomists for standard genome sequencing and annotation.</title>
        <authorList>
            <consortium name="The Broad Institute Genomics Platform"/>
            <consortium name="The Broad Institute Genome Sequencing Center for Infectious Disease"/>
            <person name="Wu L."/>
            <person name="Ma J."/>
        </authorList>
    </citation>
    <scope>NUCLEOTIDE SEQUENCE [LARGE SCALE GENOMIC DNA]</scope>
    <source>
        <strain evidence="10">JCM 19129</strain>
    </source>
</reference>
<evidence type="ECO:0000256" key="7">
    <source>
        <dbReference type="SAM" id="Phobius"/>
    </source>
</evidence>
<feature type="domain" description="DUF3817" evidence="8">
    <location>
        <begin position="48"/>
        <end position="134"/>
    </location>
</feature>
<organism evidence="9 10">
    <name type="scientific">Nesterenkonia rhizosphaerae</name>
    <dbReference type="NCBI Taxonomy" id="1348272"/>
    <lineage>
        <taxon>Bacteria</taxon>
        <taxon>Bacillati</taxon>
        <taxon>Actinomycetota</taxon>
        <taxon>Actinomycetes</taxon>
        <taxon>Micrococcales</taxon>
        <taxon>Micrococcaceae</taxon>
        <taxon>Nesterenkonia</taxon>
    </lineage>
</organism>
<protein>
    <recommendedName>
        <fullName evidence="8">DUF3817 domain-containing protein</fullName>
    </recommendedName>
</protein>
<dbReference type="Pfam" id="PF12823">
    <property type="entry name" value="DUF3817"/>
    <property type="match status" value="1"/>
</dbReference>
<dbReference type="EMBL" id="BAABLW010000007">
    <property type="protein sequence ID" value="GAA4920893.1"/>
    <property type="molecule type" value="Genomic_DNA"/>
</dbReference>
<evidence type="ECO:0000256" key="2">
    <source>
        <dbReference type="ARBA" id="ARBA00022475"/>
    </source>
</evidence>
<dbReference type="NCBIfam" id="TIGR03954">
    <property type="entry name" value="integ_memb_HG"/>
    <property type="match status" value="1"/>
</dbReference>
<evidence type="ECO:0000259" key="8">
    <source>
        <dbReference type="Pfam" id="PF12823"/>
    </source>
</evidence>
<feature type="transmembrane region" description="Helical" evidence="7">
    <location>
        <begin position="47"/>
        <end position="68"/>
    </location>
</feature>
<dbReference type="RefSeq" id="WP_345477557.1">
    <property type="nucleotide sequence ID" value="NZ_BAABLW010000007.1"/>
</dbReference>
<evidence type="ECO:0000256" key="3">
    <source>
        <dbReference type="ARBA" id="ARBA00022692"/>
    </source>
</evidence>
<feature type="compositionally biased region" description="Low complexity" evidence="6">
    <location>
        <begin position="1"/>
        <end position="11"/>
    </location>
</feature>
<keyword evidence="5 7" id="KW-0472">Membrane</keyword>
<dbReference type="InterPro" id="IPR023845">
    <property type="entry name" value="DUF3817_TM"/>
</dbReference>